<evidence type="ECO:0000256" key="6">
    <source>
        <dbReference type="ARBA" id="ARBA00022837"/>
    </source>
</evidence>
<comment type="similarity">
    <text evidence="2">Belongs to the fucolectin family.</text>
</comment>
<comment type="function">
    <text evidence="1">Acts as a defensive agent. Recognizes blood group fucosylated oligosaccharides including A, B, H and Lewis B-type antigens. Does not recognize Lewis A antigen and has low affinity for monovalent haptens.</text>
</comment>
<dbReference type="InterPro" id="IPR008979">
    <property type="entry name" value="Galactose-bd-like_sf"/>
</dbReference>
<dbReference type="SMART" id="SM00607">
    <property type="entry name" value="FTP"/>
    <property type="match status" value="1"/>
</dbReference>
<dbReference type="Gene3D" id="2.60.120.260">
    <property type="entry name" value="Galactose-binding domain-like"/>
    <property type="match status" value="1"/>
</dbReference>
<evidence type="ECO:0000256" key="4">
    <source>
        <dbReference type="ARBA" id="ARBA00022723"/>
    </source>
</evidence>
<dbReference type="AlphaFoldDB" id="A0AA88QGQ2"/>
<keyword evidence="5" id="KW-0430">Lectin</keyword>
<evidence type="ECO:0000313" key="10">
    <source>
        <dbReference type="Proteomes" id="UP001187343"/>
    </source>
</evidence>
<evidence type="ECO:0000256" key="2">
    <source>
        <dbReference type="ARBA" id="ARBA00010147"/>
    </source>
</evidence>
<feature type="domain" description="Fucolectin tachylectin-4 pentraxin-1" evidence="8">
    <location>
        <begin position="21"/>
        <end position="168"/>
    </location>
</feature>
<evidence type="ECO:0000313" key="9">
    <source>
        <dbReference type="EMBL" id="KAK2913259.1"/>
    </source>
</evidence>
<dbReference type="GO" id="GO:0046872">
    <property type="term" value="F:metal ion binding"/>
    <property type="evidence" value="ECO:0007669"/>
    <property type="project" value="UniProtKB-KW"/>
</dbReference>
<evidence type="ECO:0000256" key="3">
    <source>
        <dbReference type="ARBA" id="ARBA00011233"/>
    </source>
</evidence>
<dbReference type="PANTHER" id="PTHR45713:SF11">
    <property type="entry name" value="FUCOLECTIN TACHYLECTIN-4 PENTRAXIN-1 DOMAIN-CONTAINING PROTEIN"/>
    <property type="match status" value="1"/>
</dbReference>
<keyword evidence="10" id="KW-1185">Reference proteome</keyword>
<keyword evidence="7" id="KW-1015">Disulfide bond</keyword>
<dbReference type="InterPro" id="IPR051941">
    <property type="entry name" value="BG_Antigen-Binding_Lectin"/>
</dbReference>
<dbReference type="GO" id="GO:0001868">
    <property type="term" value="P:regulation of complement activation, lectin pathway"/>
    <property type="evidence" value="ECO:0007669"/>
    <property type="project" value="UniProtKB-ARBA"/>
</dbReference>
<protein>
    <recommendedName>
        <fullName evidence="8">Fucolectin tachylectin-4 pentraxin-1 domain-containing protein</fullName>
    </recommendedName>
</protein>
<keyword evidence="6" id="KW-0106">Calcium</keyword>
<evidence type="ECO:0000256" key="5">
    <source>
        <dbReference type="ARBA" id="ARBA00022734"/>
    </source>
</evidence>
<keyword evidence="4" id="KW-0479">Metal-binding</keyword>
<evidence type="ECO:0000259" key="8">
    <source>
        <dbReference type="SMART" id="SM00607"/>
    </source>
</evidence>
<dbReference type="SUPFAM" id="SSF49785">
    <property type="entry name" value="Galactose-binding domain-like"/>
    <property type="match status" value="1"/>
</dbReference>
<comment type="subunit">
    <text evidence="3">Homotrimer.</text>
</comment>
<comment type="caution">
    <text evidence="9">The sequence shown here is derived from an EMBL/GenBank/DDBJ whole genome shotgun (WGS) entry which is preliminary data.</text>
</comment>
<evidence type="ECO:0000256" key="1">
    <source>
        <dbReference type="ARBA" id="ARBA00002219"/>
    </source>
</evidence>
<dbReference type="InterPro" id="IPR006585">
    <property type="entry name" value="FTP1"/>
</dbReference>
<name>A0AA88QGQ2_9TELE</name>
<accession>A0AA88QGQ2</accession>
<dbReference type="GO" id="GO:0010185">
    <property type="term" value="P:regulation of cellular defense response"/>
    <property type="evidence" value="ECO:0007669"/>
    <property type="project" value="UniProtKB-ARBA"/>
</dbReference>
<organism evidence="9 10">
    <name type="scientific">Cirrhinus molitorella</name>
    <name type="common">mud carp</name>
    <dbReference type="NCBI Taxonomy" id="172907"/>
    <lineage>
        <taxon>Eukaryota</taxon>
        <taxon>Metazoa</taxon>
        <taxon>Chordata</taxon>
        <taxon>Craniata</taxon>
        <taxon>Vertebrata</taxon>
        <taxon>Euteleostomi</taxon>
        <taxon>Actinopterygii</taxon>
        <taxon>Neopterygii</taxon>
        <taxon>Teleostei</taxon>
        <taxon>Ostariophysi</taxon>
        <taxon>Cypriniformes</taxon>
        <taxon>Cyprinidae</taxon>
        <taxon>Labeoninae</taxon>
        <taxon>Labeonini</taxon>
        <taxon>Cirrhinus</taxon>
    </lineage>
</organism>
<dbReference type="Proteomes" id="UP001187343">
    <property type="component" value="Unassembled WGS sequence"/>
</dbReference>
<dbReference type="EMBL" id="JAUYZG010000002">
    <property type="protein sequence ID" value="KAK2913259.1"/>
    <property type="molecule type" value="Genomic_DNA"/>
</dbReference>
<gene>
    <name evidence="9" type="ORF">Q8A67_001658</name>
</gene>
<dbReference type="Pfam" id="PF22633">
    <property type="entry name" value="F5_F8_type_C_2"/>
    <property type="match status" value="1"/>
</dbReference>
<proteinExistence type="inferred from homology"/>
<dbReference type="GO" id="GO:0042806">
    <property type="term" value="F:fucose binding"/>
    <property type="evidence" value="ECO:0007669"/>
    <property type="project" value="UniProtKB-ARBA"/>
</dbReference>
<evidence type="ECO:0000256" key="7">
    <source>
        <dbReference type="ARBA" id="ARBA00023157"/>
    </source>
</evidence>
<sequence length="231" mass="25757">MGKTADLTAVQKAIIDTLKQEGNAAVYGVPRQSSTFEGWFAGKAIDSNRGLQLADTSCSSTRHETNPWWRLDLRNVYRINKVVVTNRKDCCPERINGVEIRIGNSLENNGNDNPICAVIPAIPAGESYSYSCGEMEGRYVNMIIPGDMKILTLCEVEVYGRGHIFTMSHIFMQFISRVDLTNTSVRENVRKQLGSVLADRGFTNVTLRWSQTPKWVIQKVNAVKSHCGNGK</sequence>
<reference evidence="9" key="1">
    <citation type="submission" date="2023-08" db="EMBL/GenBank/DDBJ databases">
        <title>Chromosome-level Genome Assembly of mud carp (Cirrhinus molitorella).</title>
        <authorList>
            <person name="Liu H."/>
        </authorList>
    </citation>
    <scope>NUCLEOTIDE SEQUENCE</scope>
    <source>
        <strain evidence="9">Prfri</strain>
        <tissue evidence="9">Muscle</tissue>
    </source>
</reference>
<dbReference type="PANTHER" id="PTHR45713">
    <property type="entry name" value="FTP DOMAIN-CONTAINING PROTEIN"/>
    <property type="match status" value="1"/>
</dbReference>